<evidence type="ECO:0000256" key="6">
    <source>
        <dbReference type="SAM" id="Phobius"/>
    </source>
</evidence>
<dbReference type="Pfam" id="PF03572">
    <property type="entry name" value="Peptidase_S41"/>
    <property type="match status" value="1"/>
</dbReference>
<dbReference type="GO" id="GO:0004175">
    <property type="term" value="F:endopeptidase activity"/>
    <property type="evidence" value="ECO:0007669"/>
    <property type="project" value="TreeGrafter"/>
</dbReference>
<dbReference type="InterPro" id="IPR004447">
    <property type="entry name" value="Peptidase_S41A"/>
</dbReference>
<keyword evidence="9" id="KW-1185">Reference proteome</keyword>
<evidence type="ECO:0000256" key="4">
    <source>
        <dbReference type="ARBA" id="ARBA00022825"/>
    </source>
</evidence>
<dbReference type="GO" id="GO:0007165">
    <property type="term" value="P:signal transduction"/>
    <property type="evidence" value="ECO:0007669"/>
    <property type="project" value="TreeGrafter"/>
</dbReference>
<keyword evidence="6" id="KW-0472">Membrane</keyword>
<evidence type="ECO:0000256" key="2">
    <source>
        <dbReference type="ARBA" id="ARBA00022670"/>
    </source>
</evidence>
<keyword evidence="6" id="KW-1133">Transmembrane helix</keyword>
<dbReference type="InterPro" id="IPR001478">
    <property type="entry name" value="PDZ"/>
</dbReference>
<dbReference type="PANTHER" id="PTHR32060:SF30">
    <property type="entry name" value="CARBOXY-TERMINAL PROCESSING PROTEASE CTPA"/>
    <property type="match status" value="1"/>
</dbReference>
<dbReference type="SMART" id="SM00245">
    <property type="entry name" value="TSPc"/>
    <property type="match status" value="1"/>
</dbReference>
<dbReference type="GO" id="GO:0030288">
    <property type="term" value="C:outer membrane-bounded periplasmic space"/>
    <property type="evidence" value="ECO:0007669"/>
    <property type="project" value="TreeGrafter"/>
</dbReference>
<dbReference type="Pfam" id="PF00595">
    <property type="entry name" value="PDZ"/>
    <property type="match status" value="1"/>
</dbReference>
<dbReference type="NCBIfam" id="TIGR00225">
    <property type="entry name" value="prc"/>
    <property type="match status" value="1"/>
</dbReference>
<dbReference type="STRING" id="1302689.RG47T_4594"/>
<proteinExistence type="inferred from homology"/>
<dbReference type="PANTHER" id="PTHR32060">
    <property type="entry name" value="TAIL-SPECIFIC PROTEASE"/>
    <property type="match status" value="1"/>
</dbReference>
<dbReference type="CDD" id="cd07560">
    <property type="entry name" value="Peptidase_S41_CPP"/>
    <property type="match status" value="1"/>
</dbReference>
<comment type="caution">
    <text evidence="8">The sequence shown here is derived from an EMBL/GenBank/DDBJ whole genome shotgun (WGS) entry which is preliminary data.</text>
</comment>
<dbReference type="Gene3D" id="3.90.226.10">
    <property type="entry name" value="2-enoyl-CoA Hydratase, Chain A, domain 1"/>
    <property type="match status" value="1"/>
</dbReference>
<dbReference type="InterPro" id="IPR029045">
    <property type="entry name" value="ClpP/crotonase-like_dom_sf"/>
</dbReference>
<dbReference type="InterPro" id="IPR005151">
    <property type="entry name" value="Tail-specific_protease"/>
</dbReference>
<dbReference type="GO" id="GO:0006508">
    <property type="term" value="P:proteolysis"/>
    <property type="evidence" value="ECO:0007669"/>
    <property type="project" value="UniProtKB-KW"/>
</dbReference>
<keyword evidence="2 5" id="KW-0645">Protease</keyword>
<evidence type="ECO:0000256" key="1">
    <source>
        <dbReference type="ARBA" id="ARBA00009179"/>
    </source>
</evidence>
<evidence type="ECO:0000259" key="7">
    <source>
        <dbReference type="PROSITE" id="PS50106"/>
    </source>
</evidence>
<evidence type="ECO:0000256" key="3">
    <source>
        <dbReference type="ARBA" id="ARBA00022801"/>
    </source>
</evidence>
<feature type="transmembrane region" description="Helical" evidence="6">
    <location>
        <begin position="23"/>
        <end position="43"/>
    </location>
</feature>
<gene>
    <name evidence="8" type="ORF">RG47T_4594</name>
</gene>
<comment type="similarity">
    <text evidence="1 5">Belongs to the peptidase S41A family.</text>
</comment>
<keyword evidence="6" id="KW-0812">Transmembrane</keyword>
<dbReference type="Gene3D" id="3.30.750.44">
    <property type="match status" value="1"/>
</dbReference>
<dbReference type="Gene3D" id="2.30.42.10">
    <property type="match status" value="1"/>
</dbReference>
<name>A0A1Q6A535_9SPHI</name>
<evidence type="ECO:0000256" key="5">
    <source>
        <dbReference type="RuleBase" id="RU004404"/>
    </source>
</evidence>
<dbReference type="PROSITE" id="PS50106">
    <property type="entry name" value="PDZ"/>
    <property type="match status" value="1"/>
</dbReference>
<sequence>MVNFIVNHQIILKYFQAMMQKNVYRNIGITTSTILLAVLVWSFNEDLFQISKNLDVFASVYKEVNINYVDDINSAKLIKSGVDAMLDGLDPYTEFVPESEIEDYKLKYVSTQYGGIGASIFNRDKKVFVSDVFNGFPAQRADIRPGDQLVKINDIELAGKTNEQVSILLKGTKGAAIKLLVKRDDAAPVEKSLVRDEIKQPNVTYYGMVSGNMGYIKLDKFLENSADEVTTALVALKKNNPQGIILDLRSNGGGILQEAVKIVNLFVAKDVEVVSQKGKIKEKNFSYRTMSAPLEPNLPLVVLVNSRSASASEIVAGSLQDLDRAVIIGQRSYGKGLVQQTFTLPYNSLVKITIAKYYIPSGRCVQALDYTHRKDDGSVNKMADSSLHEYKTKDGRSVYDGSGVYPDIMIKQERFANITQALVGKLMIFDYATRFRNTHTKLSDALTYQMSDDDYNDFVKFLNGKDYNYSTNSEKLLTSLKTEATKEKQFGEIQGEYDILKNKLMASKKNDLQLHKDEIKQVLENEIVSRYYYEKGRYEVNFKYDKELAQAVKTMQDKNQLAAVLKGVGEYKIIGKPQLAAVAIKKGDKTDEIDQ</sequence>
<dbReference type="SMART" id="SM00228">
    <property type="entry name" value="PDZ"/>
    <property type="match status" value="1"/>
</dbReference>
<dbReference type="InterPro" id="IPR036034">
    <property type="entry name" value="PDZ_sf"/>
</dbReference>
<accession>A0A1Q6A535</accession>
<organism evidence="8 9">
    <name type="scientific">Mucilaginibacter polytrichastri</name>
    <dbReference type="NCBI Taxonomy" id="1302689"/>
    <lineage>
        <taxon>Bacteria</taxon>
        <taxon>Pseudomonadati</taxon>
        <taxon>Bacteroidota</taxon>
        <taxon>Sphingobacteriia</taxon>
        <taxon>Sphingobacteriales</taxon>
        <taxon>Sphingobacteriaceae</taxon>
        <taxon>Mucilaginibacter</taxon>
    </lineage>
</organism>
<evidence type="ECO:0000313" key="8">
    <source>
        <dbReference type="EMBL" id="OKS89113.1"/>
    </source>
</evidence>
<reference evidence="8 9" key="1">
    <citation type="submission" date="2016-11" db="EMBL/GenBank/DDBJ databases">
        <title>Whole Genome Sequencing of Mucilaginibacter polytrichastri RG4-7(T) isolated from the moss sample.</title>
        <authorList>
            <person name="Li Y."/>
        </authorList>
    </citation>
    <scope>NUCLEOTIDE SEQUENCE [LARGE SCALE GENOMIC DNA]</scope>
    <source>
        <strain evidence="8 9">RG4-7</strain>
    </source>
</reference>
<protein>
    <recommendedName>
        <fullName evidence="7">PDZ domain-containing protein</fullName>
    </recommendedName>
</protein>
<feature type="domain" description="PDZ" evidence="7">
    <location>
        <begin position="105"/>
        <end position="184"/>
    </location>
</feature>
<keyword evidence="3 5" id="KW-0378">Hydrolase</keyword>
<keyword evidence="4 5" id="KW-0720">Serine protease</keyword>
<dbReference type="AlphaFoldDB" id="A0A1Q6A535"/>
<dbReference type="SUPFAM" id="SSF50156">
    <property type="entry name" value="PDZ domain-like"/>
    <property type="match status" value="1"/>
</dbReference>
<dbReference type="GO" id="GO:0008236">
    <property type="term" value="F:serine-type peptidase activity"/>
    <property type="evidence" value="ECO:0007669"/>
    <property type="project" value="UniProtKB-KW"/>
</dbReference>
<dbReference type="Proteomes" id="UP000186720">
    <property type="component" value="Unassembled WGS sequence"/>
</dbReference>
<evidence type="ECO:0000313" key="9">
    <source>
        <dbReference type="Proteomes" id="UP000186720"/>
    </source>
</evidence>
<dbReference type="SUPFAM" id="SSF52096">
    <property type="entry name" value="ClpP/crotonase"/>
    <property type="match status" value="1"/>
</dbReference>
<dbReference type="EMBL" id="MPPL01000001">
    <property type="protein sequence ID" value="OKS89113.1"/>
    <property type="molecule type" value="Genomic_DNA"/>
</dbReference>
<dbReference type="CDD" id="cd06782">
    <property type="entry name" value="cpPDZ_CPP-like"/>
    <property type="match status" value="1"/>
</dbReference>